<feature type="transmembrane region" description="Helical" evidence="1">
    <location>
        <begin position="16"/>
        <end position="40"/>
    </location>
</feature>
<dbReference type="EMBL" id="BMPF01000001">
    <property type="protein sequence ID" value="GGL27668.1"/>
    <property type="molecule type" value="Genomic_DNA"/>
</dbReference>
<keyword evidence="4" id="KW-1185">Reference proteome</keyword>
<dbReference type="AlphaFoldDB" id="A0A830F0K5"/>
<comment type="caution">
    <text evidence="3">The sequence shown here is derived from an EMBL/GenBank/DDBJ whole genome shotgun (WGS) entry which is preliminary data.</text>
</comment>
<evidence type="ECO:0000256" key="1">
    <source>
        <dbReference type="SAM" id="Phobius"/>
    </source>
</evidence>
<feature type="domain" description="Archaeal Type IV pilin N-terminal" evidence="2">
    <location>
        <begin position="11"/>
        <end position="91"/>
    </location>
</feature>
<keyword evidence="1" id="KW-0812">Transmembrane</keyword>
<keyword evidence="1" id="KW-1133">Transmembrane helix</keyword>
<keyword evidence="1" id="KW-0472">Membrane</keyword>
<name>A0A830F0K5_9EURY</name>
<dbReference type="RefSeq" id="WP_188879623.1">
    <property type="nucleotide sequence ID" value="NZ_BMPF01000001.1"/>
</dbReference>
<dbReference type="PANTHER" id="PTHR38138">
    <property type="entry name" value="VNG6441H"/>
    <property type="match status" value="1"/>
</dbReference>
<evidence type="ECO:0000313" key="3">
    <source>
        <dbReference type="EMBL" id="GGL27668.1"/>
    </source>
</evidence>
<dbReference type="Pfam" id="PF07790">
    <property type="entry name" value="Pilin_N"/>
    <property type="match status" value="1"/>
</dbReference>
<organism evidence="3 4">
    <name type="scientific">Halarchaeum grantii</name>
    <dbReference type="NCBI Taxonomy" id="1193105"/>
    <lineage>
        <taxon>Archaea</taxon>
        <taxon>Methanobacteriati</taxon>
        <taxon>Methanobacteriota</taxon>
        <taxon>Stenosarchaea group</taxon>
        <taxon>Halobacteria</taxon>
        <taxon>Halobacteriales</taxon>
        <taxon>Halobacteriaceae</taxon>
    </lineage>
</organism>
<evidence type="ECO:0000313" key="4">
    <source>
        <dbReference type="Proteomes" id="UP000628840"/>
    </source>
</evidence>
<protein>
    <recommendedName>
        <fullName evidence="2">Archaeal Type IV pilin N-terminal domain-containing protein</fullName>
    </recommendedName>
</protein>
<evidence type="ECO:0000259" key="2">
    <source>
        <dbReference type="Pfam" id="PF07790"/>
    </source>
</evidence>
<reference evidence="3 4" key="1">
    <citation type="journal article" date="2019" name="Int. J. Syst. Evol. Microbiol.">
        <title>The Global Catalogue of Microorganisms (GCM) 10K type strain sequencing project: providing services to taxonomists for standard genome sequencing and annotation.</title>
        <authorList>
            <consortium name="The Broad Institute Genomics Platform"/>
            <consortium name="The Broad Institute Genome Sequencing Center for Infectious Disease"/>
            <person name="Wu L."/>
            <person name="Ma J."/>
        </authorList>
    </citation>
    <scope>NUCLEOTIDE SEQUENCE [LARGE SCALE GENOMIC DNA]</scope>
    <source>
        <strain evidence="3 4">JCM 19585</strain>
    </source>
</reference>
<sequence length="165" mass="16901">MELKQPLDDDRGVSPVIGVILMVAITVILAAVIGTFVLGLGSQVGNNAPQASFSYEYANFSSSGNQTISITSQGSNSPIQAESVTVSVSGDTIYYGENQSFVSPAQSNVTKASNSTWPADKISAGATLRAQSEAGNPFGTGETVRVVWSSGSGQSSIISSSTTPS</sequence>
<dbReference type="NCBIfam" id="TIGR02537">
    <property type="entry name" value="arch_flag_Nterm"/>
    <property type="match status" value="1"/>
</dbReference>
<proteinExistence type="predicted"/>
<dbReference type="OrthoDB" id="118020at2157"/>
<gene>
    <name evidence="3" type="ORF">GCM10009037_09070</name>
</gene>
<dbReference type="Proteomes" id="UP000628840">
    <property type="component" value="Unassembled WGS sequence"/>
</dbReference>
<dbReference type="PANTHER" id="PTHR38138:SF1">
    <property type="entry name" value="ARCHAEAL TYPE IV PILIN N-TERMINAL DOMAIN-CONTAINING PROTEIN"/>
    <property type="match status" value="1"/>
</dbReference>
<accession>A0A830F0K5</accession>
<dbReference type="InterPro" id="IPR013373">
    <property type="entry name" value="Flagellin/pilin_N_arc"/>
</dbReference>
<dbReference type="InterPro" id="IPR012859">
    <property type="entry name" value="Pilin_N_archaeal"/>
</dbReference>